<name>A0ACD3AI56_9AGAR</name>
<evidence type="ECO:0000313" key="1">
    <source>
        <dbReference type="EMBL" id="TFK65105.1"/>
    </source>
</evidence>
<sequence>MVLKIYGSSYSTCAQRVALICHEKKIPFELFIVDMKTGEHKSATYLEKQPFGQIPYIDDDGFILFESRAICRYLCAKYPDQGTSLVPKDPKALALVEQGVSIESSNFDFHVSSIVAERYFKPMRGLTTNEEFVSDRLAILKTRLAGYEAILGKQKYIAGDELTLADLFHIPYGELLPKAGSDILVNESFPNVSRWWKDITSRPTWKKVQAGLESVPSYD</sequence>
<dbReference type="Proteomes" id="UP000308600">
    <property type="component" value="Unassembled WGS sequence"/>
</dbReference>
<protein>
    <submittedName>
        <fullName evidence="1">Glutathione S-transferase-like protein</fullName>
    </submittedName>
</protein>
<gene>
    <name evidence="1" type="ORF">BDN72DRAFT_824925</name>
</gene>
<evidence type="ECO:0000313" key="2">
    <source>
        <dbReference type="Proteomes" id="UP000308600"/>
    </source>
</evidence>
<reference evidence="1 2" key="1">
    <citation type="journal article" date="2019" name="Nat. Ecol. Evol.">
        <title>Megaphylogeny resolves global patterns of mushroom evolution.</title>
        <authorList>
            <person name="Varga T."/>
            <person name="Krizsan K."/>
            <person name="Foldi C."/>
            <person name="Dima B."/>
            <person name="Sanchez-Garcia M."/>
            <person name="Sanchez-Ramirez S."/>
            <person name="Szollosi G.J."/>
            <person name="Szarkandi J.G."/>
            <person name="Papp V."/>
            <person name="Albert L."/>
            <person name="Andreopoulos W."/>
            <person name="Angelini C."/>
            <person name="Antonin V."/>
            <person name="Barry K.W."/>
            <person name="Bougher N.L."/>
            <person name="Buchanan P."/>
            <person name="Buyck B."/>
            <person name="Bense V."/>
            <person name="Catcheside P."/>
            <person name="Chovatia M."/>
            <person name="Cooper J."/>
            <person name="Damon W."/>
            <person name="Desjardin D."/>
            <person name="Finy P."/>
            <person name="Geml J."/>
            <person name="Haridas S."/>
            <person name="Hughes K."/>
            <person name="Justo A."/>
            <person name="Karasinski D."/>
            <person name="Kautmanova I."/>
            <person name="Kiss B."/>
            <person name="Kocsube S."/>
            <person name="Kotiranta H."/>
            <person name="LaButti K.M."/>
            <person name="Lechner B.E."/>
            <person name="Liimatainen K."/>
            <person name="Lipzen A."/>
            <person name="Lukacs Z."/>
            <person name="Mihaltcheva S."/>
            <person name="Morgado L.N."/>
            <person name="Niskanen T."/>
            <person name="Noordeloos M.E."/>
            <person name="Ohm R.A."/>
            <person name="Ortiz-Santana B."/>
            <person name="Ovrebo C."/>
            <person name="Racz N."/>
            <person name="Riley R."/>
            <person name="Savchenko A."/>
            <person name="Shiryaev A."/>
            <person name="Soop K."/>
            <person name="Spirin V."/>
            <person name="Szebenyi C."/>
            <person name="Tomsovsky M."/>
            <person name="Tulloss R.E."/>
            <person name="Uehling J."/>
            <person name="Grigoriev I.V."/>
            <person name="Vagvolgyi C."/>
            <person name="Papp T."/>
            <person name="Martin F.M."/>
            <person name="Miettinen O."/>
            <person name="Hibbett D.S."/>
            <person name="Nagy L.G."/>
        </authorList>
    </citation>
    <scope>NUCLEOTIDE SEQUENCE [LARGE SCALE GENOMIC DNA]</scope>
    <source>
        <strain evidence="1 2">NL-1719</strain>
    </source>
</reference>
<accession>A0ACD3AI56</accession>
<keyword evidence="2" id="KW-1185">Reference proteome</keyword>
<organism evidence="1 2">
    <name type="scientific">Pluteus cervinus</name>
    <dbReference type="NCBI Taxonomy" id="181527"/>
    <lineage>
        <taxon>Eukaryota</taxon>
        <taxon>Fungi</taxon>
        <taxon>Dikarya</taxon>
        <taxon>Basidiomycota</taxon>
        <taxon>Agaricomycotina</taxon>
        <taxon>Agaricomycetes</taxon>
        <taxon>Agaricomycetidae</taxon>
        <taxon>Agaricales</taxon>
        <taxon>Pluteineae</taxon>
        <taxon>Pluteaceae</taxon>
        <taxon>Pluteus</taxon>
    </lineage>
</organism>
<dbReference type="EMBL" id="ML208448">
    <property type="protein sequence ID" value="TFK65105.1"/>
    <property type="molecule type" value="Genomic_DNA"/>
</dbReference>
<proteinExistence type="predicted"/>